<reference evidence="2 3" key="1">
    <citation type="submission" date="2015-03" db="EMBL/GenBank/DDBJ databases">
        <title>RNA-seq based gene annotation and comparative genomics of four Zymoseptoria species reveal species-specific pathogenicity related genes and transposable element activity.</title>
        <authorList>
            <person name="Grandaubert J."/>
            <person name="Bhattacharyya A."/>
            <person name="Stukenbrock E.H."/>
        </authorList>
    </citation>
    <scope>NUCLEOTIDE SEQUENCE [LARGE SCALE GENOMIC DNA]</scope>
    <source>
        <strain evidence="2 3">Zb18110</strain>
    </source>
</reference>
<proteinExistence type="predicted"/>
<dbReference type="EMBL" id="LAFY01000328">
    <property type="protein sequence ID" value="KJY00317.1"/>
    <property type="molecule type" value="Genomic_DNA"/>
</dbReference>
<dbReference type="OrthoDB" id="265717at2759"/>
<organism evidence="2 3">
    <name type="scientific">Zymoseptoria brevis</name>
    <dbReference type="NCBI Taxonomy" id="1047168"/>
    <lineage>
        <taxon>Eukaryota</taxon>
        <taxon>Fungi</taxon>
        <taxon>Dikarya</taxon>
        <taxon>Ascomycota</taxon>
        <taxon>Pezizomycotina</taxon>
        <taxon>Dothideomycetes</taxon>
        <taxon>Dothideomycetidae</taxon>
        <taxon>Mycosphaerellales</taxon>
        <taxon>Mycosphaerellaceae</taxon>
        <taxon>Zymoseptoria</taxon>
    </lineage>
</organism>
<feature type="signal peptide" evidence="1">
    <location>
        <begin position="1"/>
        <end position="21"/>
    </location>
</feature>
<accession>A0A0F4GSB6</accession>
<evidence type="ECO:0000313" key="2">
    <source>
        <dbReference type="EMBL" id="KJY00317.1"/>
    </source>
</evidence>
<comment type="caution">
    <text evidence="2">The sequence shown here is derived from an EMBL/GenBank/DDBJ whole genome shotgun (WGS) entry which is preliminary data.</text>
</comment>
<sequence length="321" mass="33556">MPSLRSSLALLAASVATFVSAQCLNTVAAYNPNLRTMTSNNTWFVVPVPKDTALAAAKEAYPLANLRLLDIQSQSTPDFFPNGFPNGMHPVLVTSGYTDDTRLSALQIDGALIVGTVFVPYVARGSSDSPLTASIVQYLAGPNGPLPNGLVPTVASPLLFGGAPVRLGQFAPKAAAYMTDASGTNSARVAWAILPNPISGPGVYPEALDFSFKTADRSRIGARTIKKLISTPILLPSGLCQRNTYYFNNATALPVLRNGQVTMGPAADGVGVVTGKFMQASPDKSGIYKDVDGFSACAQNVGNNPEDCDTAARTVDPASLE</sequence>
<protein>
    <submittedName>
        <fullName evidence="2">Uncharacterized protein</fullName>
    </submittedName>
</protein>
<name>A0A0F4GSB6_9PEZI</name>
<keyword evidence="1" id="KW-0732">Signal</keyword>
<keyword evidence="3" id="KW-1185">Reference proteome</keyword>
<feature type="chain" id="PRO_5002468968" evidence="1">
    <location>
        <begin position="22"/>
        <end position="321"/>
    </location>
</feature>
<dbReference type="Proteomes" id="UP000033647">
    <property type="component" value="Unassembled WGS sequence"/>
</dbReference>
<evidence type="ECO:0000256" key="1">
    <source>
        <dbReference type="SAM" id="SignalP"/>
    </source>
</evidence>
<evidence type="ECO:0000313" key="3">
    <source>
        <dbReference type="Proteomes" id="UP000033647"/>
    </source>
</evidence>
<dbReference type="AlphaFoldDB" id="A0A0F4GSB6"/>
<gene>
    <name evidence="2" type="ORF">TI39_contig336g00026</name>
</gene>